<evidence type="ECO:0000256" key="3">
    <source>
        <dbReference type="ARBA" id="ARBA00023125"/>
    </source>
</evidence>
<keyword evidence="9" id="KW-1185">Reference proteome</keyword>
<evidence type="ECO:0000256" key="4">
    <source>
        <dbReference type="ARBA" id="ARBA00023172"/>
    </source>
</evidence>
<reference evidence="8 9" key="1">
    <citation type="submission" date="2006-03" db="EMBL/GenBank/DDBJ databases">
        <title>Complete sequence of Methylobacillus flagellatus KT.</title>
        <authorList>
            <consortium name="US DOE Joint Genome Institute"/>
            <person name="Copeland A."/>
            <person name="Lucas S."/>
            <person name="Lapidus A."/>
            <person name="Barry K."/>
            <person name="Detter J.C."/>
            <person name="Glavina del Rio T."/>
            <person name="Hammon N."/>
            <person name="Israni S."/>
            <person name="Dalin E."/>
            <person name="Tice H."/>
            <person name="Pitluck S."/>
            <person name="Brettin T."/>
            <person name="Bruce D."/>
            <person name="Han C."/>
            <person name="Tapia R."/>
            <person name="Saunders E."/>
            <person name="Gilna P."/>
            <person name="Schmutz J."/>
            <person name="Larimer F."/>
            <person name="Land M."/>
            <person name="Kyrpides N."/>
            <person name="Anderson I."/>
            <person name="Richardson P."/>
        </authorList>
    </citation>
    <scope>NUCLEOTIDE SEQUENCE [LARGE SCALE GENOMIC DNA]</scope>
    <source>
        <strain evidence="9">KT / ATCC 51484 / DSM 6875</strain>
    </source>
</reference>
<feature type="domain" description="Tyr recombinase" evidence="6">
    <location>
        <begin position="114"/>
        <end position="327"/>
    </location>
</feature>
<evidence type="ECO:0000256" key="5">
    <source>
        <dbReference type="PROSITE-ProRule" id="PRU01248"/>
    </source>
</evidence>
<dbReference type="InterPro" id="IPR011946">
    <property type="entry name" value="Integrase_integron-type"/>
</dbReference>
<dbReference type="InterPro" id="IPR002104">
    <property type="entry name" value="Integrase_catalytic"/>
</dbReference>
<sequence length="334" mass="37398">MAYPNFPANVTVGKAPKLLDMVRDKLRLKHYSLRTEQAYVDWIKRYILFHGKRHPRDMGAADIEAFLTHLAVKRNVAASTQNQAKSALLYLYREVLEVELPWLDNVTQANVPKRLPVVLSVSEVQSVLAGLSGTHALVAALLYGGGLRLMEAVRLRVKDVDIERREIVVREGKGFKDRVTMLPESVVSALKGHLVKVKMLHEEDVAAGFGEVYLPFALDKKYPNAGRDWGWQYVFPSRQLSVDPRSGKTRRHHMDEKGVQRAMKQAVFAAGIAKPATPHTLRHSFATHLLQSGYDIRTVQELLGHSDVSTTMIYTHVLNRGGKGVVSPLDQIGL</sequence>
<protein>
    <submittedName>
        <fullName evidence="8">Integron integrase</fullName>
    </submittedName>
</protein>
<dbReference type="PROSITE" id="PS51898">
    <property type="entry name" value="TYR_RECOMBINASE"/>
    <property type="match status" value="1"/>
</dbReference>
<dbReference type="Pfam" id="PF00589">
    <property type="entry name" value="Phage_integrase"/>
    <property type="match status" value="1"/>
</dbReference>
<dbReference type="OrthoDB" id="9801717at2"/>
<dbReference type="InterPro" id="IPR010998">
    <property type="entry name" value="Integrase_recombinase_N"/>
</dbReference>
<dbReference type="InterPro" id="IPR004107">
    <property type="entry name" value="Integrase_SAM-like_N"/>
</dbReference>
<dbReference type="STRING" id="265072.Mfla_0410"/>
<evidence type="ECO:0000313" key="8">
    <source>
        <dbReference type="EMBL" id="ABE48680.1"/>
    </source>
</evidence>
<name>Q1H4A7_METFK</name>
<dbReference type="Gene3D" id="1.10.150.130">
    <property type="match status" value="1"/>
</dbReference>
<dbReference type="SUPFAM" id="SSF56349">
    <property type="entry name" value="DNA breaking-rejoining enzymes"/>
    <property type="match status" value="1"/>
</dbReference>
<dbReference type="Proteomes" id="UP000002440">
    <property type="component" value="Chromosome"/>
</dbReference>
<dbReference type="InterPro" id="IPR011010">
    <property type="entry name" value="DNA_brk_join_enz"/>
</dbReference>
<dbReference type="RefSeq" id="WP_011478777.1">
    <property type="nucleotide sequence ID" value="NC_007947.1"/>
</dbReference>
<evidence type="ECO:0000259" key="7">
    <source>
        <dbReference type="PROSITE" id="PS51900"/>
    </source>
</evidence>
<keyword evidence="2" id="KW-0229">DNA integration</keyword>
<dbReference type="GO" id="GO:0003677">
    <property type="term" value="F:DNA binding"/>
    <property type="evidence" value="ECO:0007669"/>
    <property type="project" value="UniProtKB-UniRule"/>
</dbReference>
<dbReference type="Gene3D" id="1.10.443.10">
    <property type="entry name" value="Intergrase catalytic core"/>
    <property type="match status" value="1"/>
</dbReference>
<keyword evidence="3 5" id="KW-0238">DNA-binding</keyword>
<organism evidence="8 9">
    <name type="scientific">Methylobacillus flagellatus (strain ATCC 51484 / DSM 6875 / VKM B-1610 / KT)</name>
    <dbReference type="NCBI Taxonomy" id="265072"/>
    <lineage>
        <taxon>Bacteria</taxon>
        <taxon>Pseudomonadati</taxon>
        <taxon>Pseudomonadota</taxon>
        <taxon>Betaproteobacteria</taxon>
        <taxon>Nitrosomonadales</taxon>
        <taxon>Methylophilaceae</taxon>
        <taxon>Methylobacillus</taxon>
    </lineage>
</organism>
<dbReference type="eggNOG" id="COG4974">
    <property type="taxonomic scope" value="Bacteria"/>
</dbReference>
<dbReference type="PANTHER" id="PTHR30349:SF64">
    <property type="entry name" value="PROPHAGE INTEGRASE INTD-RELATED"/>
    <property type="match status" value="1"/>
</dbReference>
<dbReference type="InterPro" id="IPR013762">
    <property type="entry name" value="Integrase-like_cat_sf"/>
</dbReference>
<evidence type="ECO:0000259" key="6">
    <source>
        <dbReference type="PROSITE" id="PS51898"/>
    </source>
</evidence>
<evidence type="ECO:0000256" key="2">
    <source>
        <dbReference type="ARBA" id="ARBA00022908"/>
    </source>
</evidence>
<dbReference type="GO" id="GO:0015074">
    <property type="term" value="P:DNA integration"/>
    <property type="evidence" value="ECO:0007669"/>
    <property type="project" value="UniProtKB-KW"/>
</dbReference>
<evidence type="ECO:0000313" key="9">
    <source>
        <dbReference type="Proteomes" id="UP000002440"/>
    </source>
</evidence>
<dbReference type="InterPro" id="IPR044068">
    <property type="entry name" value="CB"/>
</dbReference>
<gene>
    <name evidence="8" type="ordered locus">Mfla_0410</name>
</gene>
<feature type="domain" description="Core-binding (CB)" evidence="7">
    <location>
        <begin position="16"/>
        <end position="96"/>
    </location>
</feature>
<keyword evidence="4" id="KW-0233">DNA recombination</keyword>
<dbReference type="NCBIfam" id="TIGR02249">
    <property type="entry name" value="integrase_gron"/>
    <property type="match status" value="1"/>
</dbReference>
<dbReference type="KEGG" id="mfa:Mfla_0410"/>
<evidence type="ECO:0000256" key="1">
    <source>
        <dbReference type="ARBA" id="ARBA00008857"/>
    </source>
</evidence>
<dbReference type="PROSITE" id="PS51900">
    <property type="entry name" value="CB"/>
    <property type="match status" value="1"/>
</dbReference>
<dbReference type="AlphaFoldDB" id="Q1H4A7"/>
<dbReference type="EMBL" id="CP000284">
    <property type="protein sequence ID" value="ABE48680.1"/>
    <property type="molecule type" value="Genomic_DNA"/>
</dbReference>
<dbReference type="GO" id="GO:0006310">
    <property type="term" value="P:DNA recombination"/>
    <property type="evidence" value="ECO:0007669"/>
    <property type="project" value="UniProtKB-KW"/>
</dbReference>
<comment type="similarity">
    <text evidence="1">Belongs to the 'phage' integrase family.</text>
</comment>
<dbReference type="Pfam" id="PF13495">
    <property type="entry name" value="Phage_int_SAM_4"/>
    <property type="match status" value="1"/>
</dbReference>
<proteinExistence type="inferred from homology"/>
<dbReference type="CDD" id="cd01193">
    <property type="entry name" value="INT_IntI_C"/>
    <property type="match status" value="1"/>
</dbReference>
<accession>Q1H4A7</accession>
<dbReference type="HOGENOM" id="CLU_027562_37_0_4"/>
<dbReference type="PANTHER" id="PTHR30349">
    <property type="entry name" value="PHAGE INTEGRASE-RELATED"/>
    <property type="match status" value="1"/>
</dbReference>
<dbReference type="InterPro" id="IPR050090">
    <property type="entry name" value="Tyrosine_recombinase_XerCD"/>
</dbReference>